<organism evidence="2 3">
    <name type="scientific">Rhizoctonia solani</name>
    <dbReference type="NCBI Taxonomy" id="456999"/>
    <lineage>
        <taxon>Eukaryota</taxon>
        <taxon>Fungi</taxon>
        <taxon>Dikarya</taxon>
        <taxon>Basidiomycota</taxon>
        <taxon>Agaricomycotina</taxon>
        <taxon>Agaricomycetes</taxon>
        <taxon>Cantharellales</taxon>
        <taxon>Ceratobasidiaceae</taxon>
        <taxon>Rhizoctonia</taxon>
    </lineage>
</organism>
<comment type="caution">
    <text evidence="2">The sequence shown here is derived from an EMBL/GenBank/DDBJ whole genome shotgun (WGS) entry which is preliminary data.</text>
</comment>
<gene>
    <name evidence="2" type="ORF">RDB_LOCUS178519</name>
</gene>
<dbReference type="Proteomes" id="UP000663853">
    <property type="component" value="Unassembled WGS sequence"/>
</dbReference>
<dbReference type="PANTHER" id="PTHR13847:SF260">
    <property type="entry name" value="FAD DEPENDENT OXIDOREDUCTASE DOMAIN-CONTAINING PROTEIN"/>
    <property type="match status" value="1"/>
</dbReference>
<name>A0A8H3DNN8_9AGAM</name>
<dbReference type="InterPro" id="IPR036188">
    <property type="entry name" value="FAD/NAD-bd_sf"/>
</dbReference>
<accession>A0A8H3DNN8</accession>
<dbReference type="GO" id="GO:0005737">
    <property type="term" value="C:cytoplasm"/>
    <property type="evidence" value="ECO:0007669"/>
    <property type="project" value="TreeGrafter"/>
</dbReference>
<evidence type="ECO:0000313" key="3">
    <source>
        <dbReference type="Proteomes" id="UP000663853"/>
    </source>
</evidence>
<proteinExistence type="predicted"/>
<dbReference type="Gene3D" id="3.30.9.10">
    <property type="entry name" value="D-Amino Acid Oxidase, subunit A, domain 2"/>
    <property type="match status" value="2"/>
</dbReference>
<protein>
    <recommendedName>
        <fullName evidence="1">FAD dependent oxidoreductase domain-containing protein</fullName>
    </recommendedName>
</protein>
<feature type="domain" description="FAD dependent oxidoreductase" evidence="1">
    <location>
        <begin position="116"/>
        <end position="295"/>
    </location>
</feature>
<sequence length="559" mass="60827">MFHPINRVEHRRVTRRVIVNTCLSIMTNSDIDSALRHQITDCSHRPSLTQLEMDMSVLPVPLNSDNDVFAAFNQSSPRAAPLPAPNPTKSFWLDSEASANPLGQAGSTGPLSEVADIVIIGSGITGCSAAYHLSQLFQRSGGQKNQSVVILEARDFCSGATGKCRNGGHLTAATIHDFQQRAEIHGVDEALRAIALERHTVASIVGFLNKTPGAAKGVDLVRGGHVSLLFTPAEIEAARRDIEAATKAGMDLTGVEYLEPGITKQRFRVELPAIYSPGHTLWPSKLVTKLYQHAKGDSTTKSWLSSTTSWFSPSTPSPFSLNLFTHAPVNGVEPIPGDLTHRWLVMTERGNVKARYVVHATNAYASHLLPQLAGPNKGIIPTRAQCVAARGSIEARKWPVVGWGGNEGYEYWFARPPQDANEKTLVILGGGRETAVPDHEYNVADDSSVNPVVSQSLRKFLPRLYPGDFEEDEPEMEWTGIMGFTQSKDPMVGQVYSDDGDPLVGQYIAAGYSGHGMPRAFACAEVVAQMIHADISGSEWSPPDWFPRHLLTKRNVGVN</sequence>
<dbReference type="EMBL" id="CAJMXA010004149">
    <property type="protein sequence ID" value="CAE6535884.1"/>
    <property type="molecule type" value="Genomic_DNA"/>
</dbReference>
<dbReference type="Pfam" id="PF01266">
    <property type="entry name" value="DAO"/>
    <property type="match status" value="2"/>
</dbReference>
<dbReference type="AlphaFoldDB" id="A0A8H3DNN8"/>
<reference evidence="2" key="1">
    <citation type="submission" date="2021-01" db="EMBL/GenBank/DDBJ databases">
        <authorList>
            <person name="Kaushik A."/>
        </authorList>
    </citation>
    <scope>NUCLEOTIDE SEQUENCE</scope>
    <source>
        <strain evidence="2">AG6-10EEA</strain>
    </source>
</reference>
<dbReference type="SUPFAM" id="SSF51905">
    <property type="entry name" value="FAD/NAD(P)-binding domain"/>
    <property type="match status" value="1"/>
</dbReference>
<dbReference type="Gene3D" id="3.50.50.60">
    <property type="entry name" value="FAD/NAD(P)-binding domain"/>
    <property type="match status" value="2"/>
</dbReference>
<evidence type="ECO:0000313" key="2">
    <source>
        <dbReference type="EMBL" id="CAE6535884.1"/>
    </source>
</evidence>
<feature type="domain" description="FAD dependent oxidoreductase" evidence="1">
    <location>
        <begin position="323"/>
        <end position="530"/>
    </location>
</feature>
<dbReference type="InterPro" id="IPR006076">
    <property type="entry name" value="FAD-dep_OxRdtase"/>
</dbReference>
<dbReference type="PANTHER" id="PTHR13847">
    <property type="entry name" value="SARCOSINE DEHYDROGENASE-RELATED"/>
    <property type="match status" value="1"/>
</dbReference>
<evidence type="ECO:0000259" key="1">
    <source>
        <dbReference type="Pfam" id="PF01266"/>
    </source>
</evidence>